<accession>A0ABD0X5D4</accession>
<feature type="compositionally biased region" description="Low complexity" evidence="1">
    <location>
        <begin position="741"/>
        <end position="756"/>
    </location>
</feature>
<feature type="region of interest" description="Disordered" evidence="1">
    <location>
        <begin position="133"/>
        <end position="394"/>
    </location>
</feature>
<dbReference type="EMBL" id="JAGEUA010000005">
    <property type="protein sequence ID" value="KAL0978391.1"/>
    <property type="molecule type" value="Genomic_DNA"/>
</dbReference>
<feature type="compositionally biased region" description="Low complexity" evidence="1">
    <location>
        <begin position="180"/>
        <end position="192"/>
    </location>
</feature>
<keyword evidence="3" id="KW-1185">Reference proteome</keyword>
<feature type="compositionally biased region" description="Polar residues" evidence="1">
    <location>
        <begin position="360"/>
        <end position="370"/>
    </location>
</feature>
<feature type="compositionally biased region" description="Low complexity" evidence="1">
    <location>
        <begin position="476"/>
        <end position="488"/>
    </location>
</feature>
<gene>
    <name evidence="2" type="ORF">UPYG_G00169890</name>
</gene>
<sequence>MKKGSLNFLGRKNQSLFDTNIKVQEMDNVELVLDSSAISESGTAKVKSRPTVKHFTSSFDSVQGFAVPTPTVPVLHTFNGPKINGAVNADRLSIGSAKSVPNLLGGEMFIPPPPSMAPPPPPQVVIRPPTEFLGNLESIQPPPMTPPKPPSKPQSTALPKEESVYSTLKPPSMQPPKPPSTSSSSSSSRFPISQPPPTTVPHFAEPPKFAPPLPPTDLRQAALKALKTPPAKPVRMSSIPSLDEPPHIPVPAPPGKNMTPSSFNPQNTAKIYSVPNTSNQGKQVDNENRSRQILPLHDPESVDIPVQVNGQAPSATLPVKPARSKSMDTQIDIKENLQDAISGQASLPKKREEVRVEPLSFSTEQHANAPSPTPPKESPKLQNVRSAPVPTEASQIKHVEAPAQIRNYSPLLDRKLRHLRAGEVTGTRDGPAASPLALLQAAKERDKHRSAMPHENNMNSNEPSAGIQHTESKPNSFTVVPTSTSFTSQDKSWSGASLDPRSVIQAPTKPSAESVVSQGVPTTSSYRSMDKQNGQQSFLSPSSIVRKEPNSEDQCMPLLPPPPEFDDFHHDSPPSSHPPDPPMKKVLPQTFSLALSVPPPPPSSAVSDKSPPPPPPPPTVKPKYPSPPKVPPPVMEVKPKLPVQTKPKPPPTQVPSSLSASQATLLSILQKKMLEMDNKMENKRSPMKETDTDDWGSPLSDEETKVTVGPRVTQKFPVIKSTNPVAKTQGLDMKELENKMSMKAQSLSASSKSLTSNGPQSKQASGLTFTVRPGTKQPITVVSKGDTS</sequence>
<dbReference type="Proteomes" id="UP001557470">
    <property type="component" value="Unassembled WGS sequence"/>
</dbReference>
<feature type="compositionally biased region" description="Basic and acidic residues" evidence="1">
    <location>
        <begin position="681"/>
        <end position="690"/>
    </location>
</feature>
<feature type="compositionally biased region" description="Polar residues" evidence="1">
    <location>
        <begin position="757"/>
        <end position="768"/>
    </location>
</feature>
<feature type="compositionally biased region" description="Polar residues" evidence="1">
    <location>
        <begin position="777"/>
        <end position="788"/>
    </location>
</feature>
<comment type="caution">
    <text evidence="2">The sequence shown here is derived from an EMBL/GenBank/DDBJ whole genome shotgun (WGS) entry which is preliminary data.</text>
</comment>
<feature type="region of interest" description="Disordered" evidence="1">
    <location>
        <begin position="681"/>
        <end position="709"/>
    </location>
</feature>
<feature type="region of interest" description="Disordered" evidence="1">
    <location>
        <begin position="448"/>
        <end position="662"/>
    </location>
</feature>
<dbReference type="PANTHER" id="PTHR35077">
    <property type="entry name" value="SIMILAR TO AI661453 PROTEIN"/>
    <property type="match status" value="1"/>
</dbReference>
<feature type="compositionally biased region" description="Polar residues" evidence="1">
    <location>
        <begin position="456"/>
        <end position="475"/>
    </location>
</feature>
<dbReference type="AlphaFoldDB" id="A0ABD0X5D4"/>
<protein>
    <submittedName>
        <fullName evidence="2">Uncharacterized protein</fullName>
    </submittedName>
</protein>
<evidence type="ECO:0000313" key="2">
    <source>
        <dbReference type="EMBL" id="KAL0978391.1"/>
    </source>
</evidence>
<organism evidence="2 3">
    <name type="scientific">Umbra pygmaea</name>
    <name type="common">Eastern mudminnow</name>
    <dbReference type="NCBI Taxonomy" id="75934"/>
    <lineage>
        <taxon>Eukaryota</taxon>
        <taxon>Metazoa</taxon>
        <taxon>Chordata</taxon>
        <taxon>Craniata</taxon>
        <taxon>Vertebrata</taxon>
        <taxon>Euteleostomi</taxon>
        <taxon>Actinopterygii</taxon>
        <taxon>Neopterygii</taxon>
        <taxon>Teleostei</taxon>
        <taxon>Protacanthopterygii</taxon>
        <taxon>Esociformes</taxon>
        <taxon>Umbridae</taxon>
        <taxon>Umbra</taxon>
    </lineage>
</organism>
<feature type="compositionally biased region" description="Pro residues" evidence="1">
    <location>
        <begin position="610"/>
        <end position="634"/>
    </location>
</feature>
<evidence type="ECO:0000256" key="1">
    <source>
        <dbReference type="SAM" id="MobiDB-lite"/>
    </source>
</evidence>
<name>A0ABD0X5D4_UMBPY</name>
<feature type="compositionally biased region" description="Polar residues" evidence="1">
    <location>
        <begin position="514"/>
        <end position="543"/>
    </location>
</feature>
<evidence type="ECO:0000313" key="3">
    <source>
        <dbReference type="Proteomes" id="UP001557470"/>
    </source>
</evidence>
<reference evidence="2 3" key="1">
    <citation type="submission" date="2024-06" db="EMBL/GenBank/DDBJ databases">
        <authorList>
            <person name="Pan Q."/>
            <person name="Wen M."/>
            <person name="Jouanno E."/>
            <person name="Zahm M."/>
            <person name="Klopp C."/>
            <person name="Cabau C."/>
            <person name="Louis A."/>
            <person name="Berthelot C."/>
            <person name="Parey E."/>
            <person name="Roest Crollius H."/>
            <person name="Montfort J."/>
            <person name="Robinson-Rechavi M."/>
            <person name="Bouchez O."/>
            <person name="Lampietro C."/>
            <person name="Lopez Roques C."/>
            <person name="Donnadieu C."/>
            <person name="Postlethwait J."/>
            <person name="Bobe J."/>
            <person name="Verreycken H."/>
            <person name="Guiguen Y."/>
        </authorList>
    </citation>
    <scope>NUCLEOTIDE SEQUENCE [LARGE SCALE GENOMIC DNA]</scope>
    <source>
        <strain evidence="2">Up_M1</strain>
        <tissue evidence="2">Testis</tissue>
    </source>
</reference>
<feature type="region of interest" description="Disordered" evidence="1">
    <location>
        <begin position="738"/>
        <end position="788"/>
    </location>
</feature>
<feature type="compositionally biased region" description="Pro residues" evidence="1">
    <location>
        <begin position="140"/>
        <end position="152"/>
    </location>
</feature>
<dbReference type="PANTHER" id="PTHR35077:SF2">
    <property type="entry name" value="SIMILAR TO AI661453 PROTEIN"/>
    <property type="match status" value="1"/>
</dbReference>
<proteinExistence type="predicted"/>
<feature type="compositionally biased region" description="Polar residues" evidence="1">
    <location>
        <begin position="258"/>
        <end position="283"/>
    </location>
</feature>